<feature type="domain" description="SnoaL-like" evidence="1">
    <location>
        <begin position="13"/>
        <end position="144"/>
    </location>
</feature>
<evidence type="ECO:0000259" key="1">
    <source>
        <dbReference type="Pfam" id="PF13577"/>
    </source>
</evidence>
<sequence length="164" mass="17681">MSGPVSGPVSGLEAADVAGLADLVSRYALYADERDIAGLTGLFTGDGVLVLPDPPRELEPVLTRTGPEEIGRAVSALDGFVLTFHALCGQVFDVGPEPGTATGRVACVAHHLAERDGGPSDLVWHLRYLDAYRQEAGAWRIIRRAIRIDWIETRPVRRLRGRTG</sequence>
<proteinExistence type="predicted"/>
<keyword evidence="3" id="KW-1185">Reference proteome</keyword>
<reference evidence="2" key="2">
    <citation type="submission" date="2020-09" db="EMBL/GenBank/DDBJ databases">
        <authorList>
            <person name="Sun Q."/>
            <person name="Zhou Y."/>
        </authorList>
    </citation>
    <scope>NUCLEOTIDE SEQUENCE</scope>
    <source>
        <strain evidence="2">CGMCC 4.7368</strain>
    </source>
</reference>
<accession>A0A917Z2A3</accession>
<dbReference type="SUPFAM" id="SSF54427">
    <property type="entry name" value="NTF2-like"/>
    <property type="match status" value="1"/>
</dbReference>
<gene>
    <name evidence="2" type="ORF">GCM10012289_41890</name>
</gene>
<dbReference type="Pfam" id="PF13577">
    <property type="entry name" value="SnoaL_4"/>
    <property type="match status" value="1"/>
</dbReference>
<evidence type="ECO:0000313" key="2">
    <source>
        <dbReference type="EMBL" id="GGO72842.1"/>
    </source>
</evidence>
<evidence type="ECO:0000313" key="3">
    <source>
        <dbReference type="Proteomes" id="UP000646523"/>
    </source>
</evidence>
<dbReference type="AlphaFoldDB" id="A0A917Z2A3"/>
<dbReference type="Gene3D" id="3.10.450.50">
    <property type="match status" value="1"/>
</dbReference>
<reference evidence="2" key="1">
    <citation type="journal article" date="2014" name="Int. J. Syst. Evol. Microbiol.">
        <title>Complete genome sequence of Corynebacterium casei LMG S-19264T (=DSM 44701T), isolated from a smear-ripened cheese.</title>
        <authorList>
            <consortium name="US DOE Joint Genome Institute (JGI-PGF)"/>
            <person name="Walter F."/>
            <person name="Albersmeier A."/>
            <person name="Kalinowski J."/>
            <person name="Ruckert C."/>
        </authorList>
    </citation>
    <scope>NUCLEOTIDE SEQUENCE</scope>
    <source>
        <strain evidence="2">CGMCC 4.7368</strain>
    </source>
</reference>
<dbReference type="EMBL" id="BMNH01000012">
    <property type="protein sequence ID" value="GGO72842.1"/>
    <property type="molecule type" value="Genomic_DNA"/>
</dbReference>
<dbReference type="InterPro" id="IPR032710">
    <property type="entry name" value="NTF2-like_dom_sf"/>
</dbReference>
<name>A0A917Z2A3_9ACTN</name>
<comment type="caution">
    <text evidence="2">The sequence shown here is derived from an EMBL/GenBank/DDBJ whole genome shotgun (WGS) entry which is preliminary data.</text>
</comment>
<protein>
    <recommendedName>
        <fullName evidence="1">SnoaL-like domain-containing protein</fullName>
    </recommendedName>
</protein>
<dbReference type="Proteomes" id="UP000646523">
    <property type="component" value="Unassembled WGS sequence"/>
</dbReference>
<dbReference type="InterPro" id="IPR037401">
    <property type="entry name" value="SnoaL-like"/>
</dbReference>
<organism evidence="2 3">
    <name type="scientific">Nonomuraea cavernae</name>
    <dbReference type="NCBI Taxonomy" id="2045107"/>
    <lineage>
        <taxon>Bacteria</taxon>
        <taxon>Bacillati</taxon>
        <taxon>Actinomycetota</taxon>
        <taxon>Actinomycetes</taxon>
        <taxon>Streptosporangiales</taxon>
        <taxon>Streptosporangiaceae</taxon>
        <taxon>Nonomuraea</taxon>
    </lineage>
</organism>
<dbReference type="CDD" id="cd00531">
    <property type="entry name" value="NTF2_like"/>
    <property type="match status" value="1"/>
</dbReference>